<dbReference type="InterPro" id="IPR037359">
    <property type="entry name" value="NST/OST"/>
</dbReference>
<keyword evidence="1" id="KW-0808">Transferase</keyword>
<dbReference type="AlphaFoldDB" id="A0A1E8FD63"/>
<dbReference type="Proteomes" id="UP000176037">
    <property type="component" value="Unassembled WGS sequence"/>
</dbReference>
<dbReference type="InterPro" id="IPR027417">
    <property type="entry name" value="P-loop_NTPase"/>
</dbReference>
<dbReference type="GO" id="GO:0008146">
    <property type="term" value="F:sulfotransferase activity"/>
    <property type="evidence" value="ECO:0007669"/>
    <property type="project" value="InterPro"/>
</dbReference>
<dbReference type="RefSeq" id="WP_070176788.1">
    <property type="nucleotide sequence ID" value="NZ_BMJR01000003.1"/>
</dbReference>
<evidence type="ECO:0000256" key="2">
    <source>
        <dbReference type="ARBA" id="ARBA00023180"/>
    </source>
</evidence>
<reference evidence="4 5" key="1">
    <citation type="submission" date="2016-09" db="EMBL/GenBank/DDBJ databases">
        <title>Alteromonas lipolytica, a new species isolated from sea water.</title>
        <authorList>
            <person name="Wu Y.-H."/>
            <person name="Cheng H."/>
            <person name="Xu X.-W."/>
        </authorList>
    </citation>
    <scope>NUCLEOTIDE SEQUENCE [LARGE SCALE GENOMIC DNA]</scope>
    <source>
        <strain evidence="4 5">JW12</strain>
    </source>
</reference>
<dbReference type="EMBL" id="MJIC01000014">
    <property type="protein sequence ID" value="OFI33861.1"/>
    <property type="molecule type" value="Genomic_DNA"/>
</dbReference>
<gene>
    <name evidence="4" type="ORF">BFC17_20040</name>
</gene>
<name>A0A1E8FD63_9ALTE</name>
<dbReference type="Gene3D" id="3.40.50.300">
    <property type="entry name" value="P-loop containing nucleotide triphosphate hydrolases"/>
    <property type="match status" value="1"/>
</dbReference>
<dbReference type="STRING" id="1856405.BFC17_20040"/>
<keyword evidence="2" id="KW-0325">Glycoprotein</keyword>
<proteinExistence type="predicted"/>
<protein>
    <recommendedName>
        <fullName evidence="3">Sulfotransferase domain-containing protein</fullName>
    </recommendedName>
</protein>
<dbReference type="InterPro" id="IPR000863">
    <property type="entry name" value="Sulfotransferase_dom"/>
</dbReference>
<comment type="caution">
    <text evidence="4">The sequence shown here is derived from an EMBL/GenBank/DDBJ whole genome shotgun (WGS) entry which is preliminary data.</text>
</comment>
<evidence type="ECO:0000256" key="1">
    <source>
        <dbReference type="ARBA" id="ARBA00022679"/>
    </source>
</evidence>
<accession>A0A1E8FD63</accession>
<dbReference type="PANTHER" id="PTHR10605">
    <property type="entry name" value="HEPARAN SULFATE SULFOTRANSFERASE"/>
    <property type="match status" value="1"/>
</dbReference>
<keyword evidence="5" id="KW-1185">Reference proteome</keyword>
<evidence type="ECO:0000259" key="3">
    <source>
        <dbReference type="Pfam" id="PF00685"/>
    </source>
</evidence>
<dbReference type="PANTHER" id="PTHR10605:SF56">
    <property type="entry name" value="BIFUNCTIONAL HEPARAN SULFATE N-DEACETYLASE_N-SULFOTRANSFERASE"/>
    <property type="match status" value="1"/>
</dbReference>
<organism evidence="4 5">
    <name type="scientific">Alteromonas lipolytica</name>
    <dbReference type="NCBI Taxonomy" id="1856405"/>
    <lineage>
        <taxon>Bacteria</taxon>
        <taxon>Pseudomonadati</taxon>
        <taxon>Pseudomonadota</taxon>
        <taxon>Gammaproteobacteria</taxon>
        <taxon>Alteromonadales</taxon>
        <taxon>Alteromonadaceae</taxon>
        <taxon>Alteromonas/Salinimonas group</taxon>
        <taxon>Alteromonas</taxon>
    </lineage>
</organism>
<sequence>MQKVNLFFVGTAKSSTTSLYQTLMDYSDFNLPIVKEPNCFNIGSSQVPGKGPGDQYATEVIRDLRKYEENYKSNLHEKYKCDFSVSYLYDNSAPDLINNYNPEAKVVVILRNPIDRAWSHYLHLVRDCREELTFEEALKNENKRIFDCYEFSWHYFNLGLYSTQVARYKEIFGERVKFFIYEEILKDNEGFFKELSSFLDIPALHDATFSKQRFNSTGSVKRPFIAAIVNKPSYLRSMLRALVPRGFGSKLMESVRKFTMDDKKPILPDDVKSSLAEAYSKDIVEVEKLLNIDLAFWKVK</sequence>
<evidence type="ECO:0000313" key="5">
    <source>
        <dbReference type="Proteomes" id="UP000176037"/>
    </source>
</evidence>
<dbReference type="SUPFAM" id="SSF52540">
    <property type="entry name" value="P-loop containing nucleoside triphosphate hydrolases"/>
    <property type="match status" value="1"/>
</dbReference>
<evidence type="ECO:0000313" key="4">
    <source>
        <dbReference type="EMBL" id="OFI33861.1"/>
    </source>
</evidence>
<dbReference type="Pfam" id="PF00685">
    <property type="entry name" value="Sulfotransfer_1"/>
    <property type="match status" value="1"/>
</dbReference>
<feature type="domain" description="Sulfotransferase" evidence="3">
    <location>
        <begin position="7"/>
        <end position="210"/>
    </location>
</feature>